<evidence type="ECO:0000313" key="1">
    <source>
        <dbReference type="EMBL" id="KAG0569856.1"/>
    </source>
</evidence>
<evidence type="ECO:0000313" key="2">
    <source>
        <dbReference type="Proteomes" id="UP000822688"/>
    </source>
</evidence>
<organism evidence="1 2">
    <name type="scientific">Ceratodon purpureus</name>
    <name type="common">Fire moss</name>
    <name type="synonym">Dicranum purpureum</name>
    <dbReference type="NCBI Taxonomy" id="3225"/>
    <lineage>
        <taxon>Eukaryota</taxon>
        <taxon>Viridiplantae</taxon>
        <taxon>Streptophyta</taxon>
        <taxon>Embryophyta</taxon>
        <taxon>Bryophyta</taxon>
        <taxon>Bryophytina</taxon>
        <taxon>Bryopsida</taxon>
        <taxon>Dicranidae</taxon>
        <taxon>Pseudoditrichales</taxon>
        <taxon>Ditrichaceae</taxon>
        <taxon>Ceratodon</taxon>
    </lineage>
</organism>
<protein>
    <submittedName>
        <fullName evidence="1">Uncharacterized protein</fullName>
    </submittedName>
</protein>
<gene>
    <name evidence="1" type="ORF">KC19_6G120900</name>
</gene>
<keyword evidence="2" id="KW-1185">Reference proteome</keyword>
<dbReference type="AlphaFoldDB" id="A0A8T0HDI9"/>
<proteinExistence type="predicted"/>
<dbReference type="EMBL" id="CM026427">
    <property type="protein sequence ID" value="KAG0569856.1"/>
    <property type="molecule type" value="Genomic_DNA"/>
</dbReference>
<accession>A0A8T0HDI9</accession>
<name>A0A8T0HDI9_CERPU</name>
<dbReference type="Proteomes" id="UP000822688">
    <property type="component" value="Chromosome 6"/>
</dbReference>
<sequence length="131" mass="15440">MHEEKLPVKLTRGEELARRSRMKLDLWRKWGKWGSERVMARVARWWQGEVGAQNLRKDVFSRNAEGNREKGERRVLVGVASDRERGSLREDLRAWLVAHPPTRHGPHSFDPEGESRNLGRRRELLACYHCF</sequence>
<reference evidence="1 2" key="1">
    <citation type="submission" date="2020-06" db="EMBL/GenBank/DDBJ databases">
        <title>WGS assembly of Ceratodon purpureus strain R40.</title>
        <authorList>
            <person name="Carey S.B."/>
            <person name="Jenkins J."/>
            <person name="Shu S."/>
            <person name="Lovell J.T."/>
            <person name="Sreedasyam A."/>
            <person name="Maumus F."/>
            <person name="Tiley G.P."/>
            <person name="Fernandez-Pozo N."/>
            <person name="Barry K."/>
            <person name="Chen C."/>
            <person name="Wang M."/>
            <person name="Lipzen A."/>
            <person name="Daum C."/>
            <person name="Saski C.A."/>
            <person name="Payton A.C."/>
            <person name="Mcbreen J.C."/>
            <person name="Conrad R.E."/>
            <person name="Kollar L.M."/>
            <person name="Olsson S."/>
            <person name="Huttunen S."/>
            <person name="Landis J.B."/>
            <person name="Wickett N.J."/>
            <person name="Johnson M.G."/>
            <person name="Rensing S.A."/>
            <person name="Grimwood J."/>
            <person name="Schmutz J."/>
            <person name="Mcdaniel S.F."/>
        </authorList>
    </citation>
    <scope>NUCLEOTIDE SEQUENCE [LARGE SCALE GENOMIC DNA]</scope>
    <source>
        <strain evidence="1 2">R40</strain>
    </source>
</reference>
<comment type="caution">
    <text evidence="1">The sequence shown here is derived from an EMBL/GenBank/DDBJ whole genome shotgun (WGS) entry which is preliminary data.</text>
</comment>